<gene>
    <name evidence="2" type="ORF">PIB30_023113</name>
</gene>
<feature type="compositionally biased region" description="Polar residues" evidence="1">
    <location>
        <begin position="89"/>
        <end position="117"/>
    </location>
</feature>
<evidence type="ECO:0000313" key="2">
    <source>
        <dbReference type="EMBL" id="MED6218026.1"/>
    </source>
</evidence>
<dbReference type="Proteomes" id="UP001341840">
    <property type="component" value="Unassembled WGS sequence"/>
</dbReference>
<dbReference type="EMBL" id="JASCZI010271940">
    <property type="protein sequence ID" value="MED6218026.1"/>
    <property type="molecule type" value="Genomic_DNA"/>
</dbReference>
<sequence length="127" mass="14936">MGSNVIYYEYEKREKFEDYDMKADVELGTFKIRRYHFDDESFVHPFHSVRFDPDRPYEIPIEALMADKVLNSSKDEKSSTRRSHSSRRPTPQYSPKGMPSTQCVRSTSFVKGTSSTTKKLPLRPHFF</sequence>
<feature type="region of interest" description="Disordered" evidence="1">
    <location>
        <begin position="68"/>
        <end position="117"/>
    </location>
</feature>
<comment type="caution">
    <text evidence="2">The sequence shown here is derived from an EMBL/GenBank/DDBJ whole genome shotgun (WGS) entry which is preliminary data.</text>
</comment>
<protein>
    <submittedName>
        <fullName evidence="2">Uncharacterized protein</fullName>
    </submittedName>
</protein>
<proteinExistence type="predicted"/>
<evidence type="ECO:0000256" key="1">
    <source>
        <dbReference type="SAM" id="MobiDB-lite"/>
    </source>
</evidence>
<evidence type="ECO:0000313" key="3">
    <source>
        <dbReference type="Proteomes" id="UP001341840"/>
    </source>
</evidence>
<reference evidence="2 3" key="1">
    <citation type="journal article" date="2023" name="Plants (Basel)">
        <title>Bridging the Gap: Combining Genomics and Transcriptomics Approaches to Understand Stylosanthes scabra, an Orphan Legume from the Brazilian Caatinga.</title>
        <authorList>
            <person name="Ferreira-Neto J.R.C."/>
            <person name="da Silva M.D."/>
            <person name="Binneck E."/>
            <person name="de Melo N.F."/>
            <person name="da Silva R.H."/>
            <person name="de Melo A.L.T.M."/>
            <person name="Pandolfi V."/>
            <person name="Bustamante F.O."/>
            <person name="Brasileiro-Vidal A.C."/>
            <person name="Benko-Iseppon A.M."/>
        </authorList>
    </citation>
    <scope>NUCLEOTIDE SEQUENCE [LARGE SCALE GENOMIC DNA]</scope>
    <source>
        <tissue evidence="2">Leaves</tissue>
    </source>
</reference>
<organism evidence="2 3">
    <name type="scientific">Stylosanthes scabra</name>
    <dbReference type="NCBI Taxonomy" id="79078"/>
    <lineage>
        <taxon>Eukaryota</taxon>
        <taxon>Viridiplantae</taxon>
        <taxon>Streptophyta</taxon>
        <taxon>Embryophyta</taxon>
        <taxon>Tracheophyta</taxon>
        <taxon>Spermatophyta</taxon>
        <taxon>Magnoliopsida</taxon>
        <taxon>eudicotyledons</taxon>
        <taxon>Gunneridae</taxon>
        <taxon>Pentapetalae</taxon>
        <taxon>rosids</taxon>
        <taxon>fabids</taxon>
        <taxon>Fabales</taxon>
        <taxon>Fabaceae</taxon>
        <taxon>Papilionoideae</taxon>
        <taxon>50 kb inversion clade</taxon>
        <taxon>dalbergioids sensu lato</taxon>
        <taxon>Dalbergieae</taxon>
        <taxon>Pterocarpus clade</taxon>
        <taxon>Stylosanthes</taxon>
    </lineage>
</organism>
<accession>A0ABU6Z6U9</accession>
<name>A0ABU6Z6U9_9FABA</name>
<keyword evidence="3" id="KW-1185">Reference proteome</keyword>